<dbReference type="InterPro" id="IPR036691">
    <property type="entry name" value="Endo/exonu/phosph_ase_sf"/>
</dbReference>
<dbReference type="Proteomes" id="UP000507470">
    <property type="component" value="Unassembled WGS sequence"/>
</dbReference>
<gene>
    <name evidence="2" type="ORF">MCOR_3083</name>
</gene>
<name>A0A6J8A3U4_MYTCO</name>
<evidence type="ECO:0000313" key="3">
    <source>
        <dbReference type="Proteomes" id="UP000507470"/>
    </source>
</evidence>
<dbReference type="EMBL" id="CACVKT020000570">
    <property type="protein sequence ID" value="CAC5360691.1"/>
    <property type="molecule type" value="Genomic_DNA"/>
</dbReference>
<accession>A0A6J8A3U4</accession>
<dbReference type="Gene3D" id="3.60.10.10">
    <property type="entry name" value="Endonuclease/exonuclease/phosphatase"/>
    <property type="match status" value="1"/>
</dbReference>
<protein>
    <recommendedName>
        <fullName evidence="4">Endonuclease/exonuclease/phosphatase domain-containing protein</fullName>
    </recommendedName>
</protein>
<dbReference type="AlphaFoldDB" id="A0A6J8A3U4"/>
<organism evidence="2 3">
    <name type="scientific">Mytilus coruscus</name>
    <name type="common">Sea mussel</name>
    <dbReference type="NCBI Taxonomy" id="42192"/>
    <lineage>
        <taxon>Eukaryota</taxon>
        <taxon>Metazoa</taxon>
        <taxon>Spiralia</taxon>
        <taxon>Lophotrochozoa</taxon>
        <taxon>Mollusca</taxon>
        <taxon>Bivalvia</taxon>
        <taxon>Autobranchia</taxon>
        <taxon>Pteriomorphia</taxon>
        <taxon>Mytilida</taxon>
        <taxon>Mytiloidea</taxon>
        <taxon>Mytilidae</taxon>
        <taxon>Mytilinae</taxon>
        <taxon>Mytilus</taxon>
    </lineage>
</organism>
<reference evidence="2 3" key="1">
    <citation type="submission" date="2020-06" db="EMBL/GenBank/DDBJ databases">
        <authorList>
            <person name="Li R."/>
            <person name="Bekaert M."/>
        </authorList>
    </citation>
    <scope>NUCLEOTIDE SEQUENCE [LARGE SCALE GENOMIC DNA]</scope>
    <source>
        <strain evidence="3">wild</strain>
    </source>
</reference>
<keyword evidence="3" id="KW-1185">Reference proteome</keyword>
<evidence type="ECO:0000313" key="2">
    <source>
        <dbReference type="EMBL" id="CAC5360691.1"/>
    </source>
</evidence>
<feature type="coiled-coil region" evidence="1">
    <location>
        <begin position="508"/>
        <end position="542"/>
    </location>
</feature>
<dbReference type="SUPFAM" id="SSF56219">
    <property type="entry name" value="DNase I-like"/>
    <property type="match status" value="1"/>
</dbReference>
<dbReference type="OrthoDB" id="5549358at2759"/>
<sequence>MWVQFKYKHCNVNIFYVHVVHLPPENSTRAVNVHEFMETLMTHIYTIPQGNLFYLCDDFNSRCSDLSDLVEGIDCLPEHDIVDFQTNGYGNIFCDFLIDVDCCILNGRKTITNDFTFVSTHGFSVVDYCVFDSFNSFSVTRATTIIQSLGEPGRYDLRRIVPDHSLLTWNMCLYFSVIDQVSKNKDKIQTEMKLKYDTKSIPEDWLRGESVVTEINRVILQLEQSEASQQNINKMIGVGSKRQNTIPMEIKLNDGSICDDKNMVINKWKCDFEEMLNKNSDNSNETENCNSDIICDEILDGEITTSEVYNVVKVSKCGKSPGVDDIPLVQKTNRKKHSDNKRLNEYFERKNAMRELPFFGIRSTSLKNCLDVSAILRSELKSLKSQLHECKVAHRKDITESQDHLTELERENTSLKKHIEDSAIQDQKLSKNISTKFLNWNPNSLVQKTNRKKHSDNKRLNEYFERKNAMRELPFFGIRSTSLKNCLDVSAILRSELKSLKSQLHECKVAHRKDITESQDHLTELERENTSLKKHIEDSAIQDQELSKNILTKFLNWNPNSVKGKNLLT</sequence>
<proteinExistence type="predicted"/>
<evidence type="ECO:0008006" key="4">
    <source>
        <dbReference type="Google" id="ProtNLM"/>
    </source>
</evidence>
<feature type="coiled-coil region" evidence="1">
    <location>
        <begin position="391"/>
        <end position="425"/>
    </location>
</feature>
<evidence type="ECO:0000256" key="1">
    <source>
        <dbReference type="SAM" id="Coils"/>
    </source>
</evidence>
<keyword evidence="1" id="KW-0175">Coiled coil</keyword>